<evidence type="ECO:0000313" key="2">
    <source>
        <dbReference type="Proteomes" id="UP001589891"/>
    </source>
</evidence>
<name>A0ABV6SPP6_AZOPA</name>
<gene>
    <name evidence="1" type="primary">bcsQ</name>
    <name evidence="1" type="ORF">ACFFGX_18770</name>
</gene>
<dbReference type="Pfam" id="PF06564">
    <property type="entry name" value="CBP_BcsQ"/>
    <property type="match status" value="1"/>
</dbReference>
<dbReference type="NCBIfam" id="TIGR03371">
    <property type="entry name" value="cellulose_yhjQ"/>
    <property type="match status" value="1"/>
</dbReference>
<evidence type="ECO:0000313" key="1">
    <source>
        <dbReference type="EMBL" id="MFC0711502.1"/>
    </source>
</evidence>
<comment type="caution">
    <text evidence="1">The sequence shown here is derived from an EMBL/GenBank/DDBJ whole genome shotgun (WGS) entry which is preliminary data.</text>
</comment>
<protein>
    <submittedName>
        <fullName evidence="1">Cellulose biosynthesis protein BcsQ</fullName>
    </submittedName>
</protein>
<dbReference type="PANTHER" id="PTHR13696">
    <property type="entry name" value="P-LOOP CONTAINING NUCLEOSIDE TRIPHOSPHATE HYDROLASE"/>
    <property type="match status" value="1"/>
</dbReference>
<dbReference type="PANTHER" id="PTHR13696:SF99">
    <property type="entry name" value="COBYRINIC ACID AC-DIAMIDE SYNTHASE"/>
    <property type="match status" value="1"/>
</dbReference>
<dbReference type="InterPro" id="IPR050678">
    <property type="entry name" value="DNA_Partitioning_ATPase"/>
</dbReference>
<dbReference type="InterPro" id="IPR017746">
    <property type="entry name" value="Cellulose_synthase_operon_BcsQ"/>
</dbReference>
<dbReference type="Proteomes" id="UP001589891">
    <property type="component" value="Unassembled WGS sequence"/>
</dbReference>
<accession>A0ABV6SPP6</accession>
<organism evidence="1 2">
    <name type="scientific">Azorhizophilus paspali</name>
    <name type="common">Azotobacter paspali</name>
    <dbReference type="NCBI Taxonomy" id="69963"/>
    <lineage>
        <taxon>Bacteria</taxon>
        <taxon>Pseudomonadati</taxon>
        <taxon>Pseudomonadota</taxon>
        <taxon>Gammaproteobacteria</taxon>
        <taxon>Pseudomonadales</taxon>
        <taxon>Pseudomonadaceae</taxon>
        <taxon>Azorhizophilus</taxon>
    </lineage>
</organism>
<dbReference type="InterPro" id="IPR027417">
    <property type="entry name" value="P-loop_NTPase"/>
</dbReference>
<reference evidence="1 2" key="1">
    <citation type="submission" date="2024-09" db="EMBL/GenBank/DDBJ databases">
        <authorList>
            <person name="Sun Q."/>
            <person name="Mori K."/>
        </authorList>
    </citation>
    <scope>NUCLEOTIDE SEQUENCE [LARGE SCALE GENOMIC DNA]</scope>
    <source>
        <strain evidence="1 2">NCAIM B.01794</strain>
    </source>
</reference>
<dbReference type="SUPFAM" id="SSF52540">
    <property type="entry name" value="P-loop containing nucleoside triphosphate hydrolases"/>
    <property type="match status" value="1"/>
</dbReference>
<dbReference type="EMBL" id="JBHLSS010000119">
    <property type="protein sequence ID" value="MFC0711502.1"/>
    <property type="molecule type" value="Genomic_DNA"/>
</dbReference>
<keyword evidence="2" id="KW-1185">Reference proteome</keyword>
<dbReference type="RefSeq" id="WP_376948270.1">
    <property type="nucleotide sequence ID" value="NZ_CP171449.1"/>
</dbReference>
<dbReference type="Gene3D" id="3.40.50.300">
    <property type="entry name" value="P-loop containing nucleotide triphosphate hydrolases"/>
    <property type="match status" value="1"/>
</dbReference>
<proteinExistence type="predicted"/>
<sequence length="271" mass="29261">MPLICVASPKGGVGKTTFAAGLAFALQRLGLPVTVIDFDVQNALRLHFAAALGDPRGYVAHAEQSDWQRLALQTSGGIGLLPYGTVGEAQRLRFEARLAETPRFLEEALRGILSIPRMVVLADTPPGPSPVLNALNAIADIRIAVLLADAASVSLLPQIEQGLFYMPQATRSPLPVLYIINQVDRRRRLSADTTEFMRARLQGALLGLVHRDEALAEALASQQSIFAFDPGSAAAHDLDTIARRLGELLGDLEPHAFSVHRHRAERPIPHG</sequence>